<dbReference type="RefSeq" id="WP_270112204.1">
    <property type="nucleotide sequence ID" value="NZ_JAPZVP010000020.1"/>
</dbReference>
<dbReference type="PANTHER" id="PTHR43760">
    <property type="entry name" value="ENDORIBONUCLEASE-RELATED"/>
    <property type="match status" value="1"/>
</dbReference>
<dbReference type="InterPro" id="IPR013813">
    <property type="entry name" value="Endoribo_LPSP/chorism_mut-like"/>
</dbReference>
<feature type="domain" description="Endoribonuclease L-PSP/chorismate mutase-like" evidence="1">
    <location>
        <begin position="5"/>
        <end position="140"/>
    </location>
</feature>
<dbReference type="Proteomes" id="UP001146067">
    <property type="component" value="Unassembled WGS sequence"/>
</dbReference>
<accession>A0A9X3T5M8</accession>
<name>A0A9X3T5M8_9ACTN</name>
<keyword evidence="3" id="KW-1185">Reference proteome</keyword>
<gene>
    <name evidence="2" type="ORF">O1R50_21190</name>
</gene>
<protein>
    <submittedName>
        <fullName evidence="2">RidA family protein</fullName>
    </submittedName>
</protein>
<dbReference type="Pfam" id="PF14588">
    <property type="entry name" value="YjgF_endoribonc"/>
    <property type="match status" value="1"/>
</dbReference>
<dbReference type="AlphaFoldDB" id="A0A9X3T5M8"/>
<dbReference type="InterPro" id="IPR035959">
    <property type="entry name" value="RutC-like_sf"/>
</dbReference>
<proteinExistence type="predicted"/>
<dbReference type="PANTHER" id="PTHR43760:SF1">
    <property type="entry name" value="ENDORIBONUCLEASE L-PSP_CHORISMATE MUTASE-LIKE DOMAIN-CONTAINING PROTEIN"/>
    <property type="match status" value="1"/>
</dbReference>
<comment type="caution">
    <text evidence="2">The sequence shown here is derived from an EMBL/GenBank/DDBJ whole genome shotgun (WGS) entry which is preliminary data.</text>
</comment>
<evidence type="ECO:0000313" key="3">
    <source>
        <dbReference type="Proteomes" id="UP001146067"/>
    </source>
</evidence>
<sequence>MDPYARLAELGITLPEVNPPKGSYVPGKRVGPFVFVSGQLAMVDGQLAATGKVGGEITLEGAQDLSRRCALAAVAAVGSVVDLRQVTEIARLVGYVASVPGFFDQAAAVNGASDFLMEVFGVAGRHARTTVSVPQLPLDAPVEIELTVGVRD</sequence>
<evidence type="ECO:0000259" key="1">
    <source>
        <dbReference type="Pfam" id="PF14588"/>
    </source>
</evidence>
<organism evidence="2 3">
    <name type="scientific">Glycomyces luteolus</name>
    <dbReference type="NCBI Taxonomy" id="2670330"/>
    <lineage>
        <taxon>Bacteria</taxon>
        <taxon>Bacillati</taxon>
        <taxon>Actinomycetota</taxon>
        <taxon>Actinomycetes</taxon>
        <taxon>Glycomycetales</taxon>
        <taxon>Glycomycetaceae</taxon>
        <taxon>Glycomyces</taxon>
    </lineage>
</organism>
<dbReference type="CDD" id="cd02199">
    <property type="entry name" value="YjgF_YER057c_UK114_like_1"/>
    <property type="match status" value="1"/>
</dbReference>
<evidence type="ECO:0000313" key="2">
    <source>
        <dbReference type="EMBL" id="MDA1362155.1"/>
    </source>
</evidence>
<reference evidence="2" key="1">
    <citation type="submission" date="2022-12" db="EMBL/GenBank/DDBJ databases">
        <title>Gycomyces niveus sp.nov.,a novel actinomycete isolated from soil in Shouguan.</title>
        <authorList>
            <person name="Yang X."/>
        </authorList>
    </citation>
    <scope>NUCLEOTIDE SEQUENCE</scope>
    <source>
        <strain evidence="2">NEAU-A15</strain>
    </source>
</reference>
<dbReference type="SUPFAM" id="SSF55298">
    <property type="entry name" value="YjgF-like"/>
    <property type="match status" value="1"/>
</dbReference>
<dbReference type="EMBL" id="JAPZVP010000020">
    <property type="protein sequence ID" value="MDA1362155.1"/>
    <property type="molecule type" value="Genomic_DNA"/>
</dbReference>
<dbReference type="Gene3D" id="3.30.1330.40">
    <property type="entry name" value="RutC-like"/>
    <property type="match status" value="1"/>
</dbReference>